<dbReference type="Proteomes" id="UP001430700">
    <property type="component" value="Unassembled WGS sequence"/>
</dbReference>
<dbReference type="EMBL" id="JAJJMN010000002">
    <property type="protein sequence ID" value="MCC9020056.1"/>
    <property type="molecule type" value="Genomic_DNA"/>
</dbReference>
<reference evidence="1" key="1">
    <citation type="submission" date="2021-11" db="EMBL/GenBank/DDBJ databases">
        <title>Description of novel Flavobacterium species.</title>
        <authorList>
            <person name="Saticioglu I.B."/>
            <person name="Ay H."/>
            <person name="Altun S."/>
            <person name="Duman M."/>
        </authorList>
    </citation>
    <scope>NUCLEOTIDE SEQUENCE</scope>
    <source>
        <strain evidence="1">F-126</strain>
    </source>
</reference>
<accession>A0ABS8M5H0</accession>
<keyword evidence="2" id="KW-1185">Reference proteome</keyword>
<gene>
    <name evidence="1" type="ORF">LNQ34_20005</name>
</gene>
<sequence>MKKEFQSNGCSEIKLESTIQNNFGFEQLYTEVYLGLNNGKKTSKAIFSTPEDLTDGSIPLTPAFQHHEGTLYLRHYLTYEAMPGGLDQAKTAAKKLQFHYTITNNCDAKTSNFKGFGLGPTFIESGSLVFFVTLIDIV</sequence>
<comment type="caution">
    <text evidence="1">The sequence shown here is derived from an EMBL/GenBank/DDBJ whole genome shotgun (WGS) entry which is preliminary data.</text>
</comment>
<evidence type="ECO:0000313" key="2">
    <source>
        <dbReference type="Proteomes" id="UP001430700"/>
    </source>
</evidence>
<evidence type="ECO:0000313" key="1">
    <source>
        <dbReference type="EMBL" id="MCC9020056.1"/>
    </source>
</evidence>
<proteinExistence type="predicted"/>
<dbReference type="RefSeq" id="WP_202703553.1">
    <property type="nucleotide sequence ID" value="NZ_JAJJMN010000002.1"/>
</dbReference>
<name>A0ABS8M5H0_9FLAO</name>
<organism evidence="1 2">
    <name type="scientific">Flavobacterium lipolyticum</name>
    <dbReference type="NCBI Taxonomy" id="2893754"/>
    <lineage>
        <taxon>Bacteria</taxon>
        <taxon>Pseudomonadati</taxon>
        <taxon>Bacteroidota</taxon>
        <taxon>Flavobacteriia</taxon>
        <taxon>Flavobacteriales</taxon>
        <taxon>Flavobacteriaceae</taxon>
        <taxon>Flavobacterium</taxon>
    </lineage>
</organism>
<protein>
    <submittedName>
        <fullName evidence="1">Uncharacterized protein</fullName>
    </submittedName>
</protein>